<sequence length="156" mass="17211">MITQGIQDVSSDQIVLPPDFLSLKYLYHGHTLMECRDLGHFLGLQVAPGGPKYYARVGGSLLIKPSLPAGHQTTMVYHASQTPMVADTDENIFGQIAADLLIYGALSYATDYFVDDRTAAFEGRFNQLYADLDEQARMTDMEQSAMAVSPAYSTDY</sequence>
<name>A0A158DMT5_9BURK</name>
<dbReference type="InterPro" id="IPR056209">
    <property type="entry name" value="SU10_adaptor"/>
</dbReference>
<evidence type="ECO:0000313" key="2">
    <source>
        <dbReference type="Proteomes" id="UP000054624"/>
    </source>
</evidence>
<dbReference type="Pfam" id="PF24175">
    <property type="entry name" value="SU10_adaptor"/>
    <property type="match status" value="1"/>
</dbReference>
<dbReference type="AlphaFoldDB" id="A0A158DMT5"/>
<keyword evidence="2" id="KW-1185">Reference proteome</keyword>
<proteinExistence type="predicted"/>
<dbReference type="STRING" id="1777137.AWB76_07221"/>
<gene>
    <name evidence="1" type="ORF">AWB76_07221</name>
</gene>
<accession>A0A158DMT5</accession>
<protein>
    <submittedName>
        <fullName evidence="1">Uncharacterized protein</fullName>
    </submittedName>
</protein>
<evidence type="ECO:0000313" key="1">
    <source>
        <dbReference type="EMBL" id="SAK95932.1"/>
    </source>
</evidence>
<reference evidence="2" key="1">
    <citation type="submission" date="2016-01" db="EMBL/GenBank/DDBJ databases">
        <authorList>
            <person name="Peeters Charlotte."/>
        </authorList>
    </citation>
    <scope>NUCLEOTIDE SEQUENCE [LARGE SCALE GENOMIC DNA]</scope>
</reference>
<dbReference type="EMBL" id="FCOI02000046">
    <property type="protein sequence ID" value="SAK95932.1"/>
    <property type="molecule type" value="Genomic_DNA"/>
</dbReference>
<organism evidence="1 2">
    <name type="scientific">Caballeronia temeraria</name>
    <dbReference type="NCBI Taxonomy" id="1777137"/>
    <lineage>
        <taxon>Bacteria</taxon>
        <taxon>Pseudomonadati</taxon>
        <taxon>Pseudomonadota</taxon>
        <taxon>Betaproteobacteria</taxon>
        <taxon>Burkholderiales</taxon>
        <taxon>Burkholderiaceae</taxon>
        <taxon>Caballeronia</taxon>
    </lineage>
</organism>
<dbReference type="Proteomes" id="UP000054624">
    <property type="component" value="Unassembled WGS sequence"/>
</dbReference>